<dbReference type="PANTHER" id="PTHR11630:SF66">
    <property type="entry name" value="DNA REPLICATION LICENSING FACTOR MCM4"/>
    <property type="match status" value="1"/>
</dbReference>
<accession>A0A7G9Z2E0</accession>
<dbReference type="GO" id="GO:0042555">
    <property type="term" value="C:MCM complex"/>
    <property type="evidence" value="ECO:0007669"/>
    <property type="project" value="InterPro"/>
</dbReference>
<dbReference type="SUPFAM" id="SSF50249">
    <property type="entry name" value="Nucleic acid-binding proteins"/>
    <property type="match status" value="1"/>
</dbReference>
<dbReference type="InterPro" id="IPR027417">
    <property type="entry name" value="P-loop_NTPase"/>
</dbReference>
<dbReference type="InterPro" id="IPR048907">
    <property type="entry name" value="WHD_MCM_arc"/>
</dbReference>
<dbReference type="InterPro" id="IPR041562">
    <property type="entry name" value="MCM_lid"/>
</dbReference>
<name>A0A7G9Z2E0_9EURY</name>
<evidence type="ECO:0000256" key="5">
    <source>
        <dbReference type="ARBA" id="ARBA00023125"/>
    </source>
</evidence>
<dbReference type="GO" id="GO:0003697">
    <property type="term" value="F:single-stranded DNA binding"/>
    <property type="evidence" value="ECO:0007669"/>
    <property type="project" value="TreeGrafter"/>
</dbReference>
<dbReference type="InterPro" id="IPR001208">
    <property type="entry name" value="MCM_dom"/>
</dbReference>
<keyword evidence="4 6" id="KW-0067">ATP-binding</keyword>
<evidence type="ECO:0000259" key="7">
    <source>
        <dbReference type="PROSITE" id="PS50051"/>
    </source>
</evidence>
<keyword evidence="3 6" id="KW-0547">Nucleotide-binding</keyword>
<dbReference type="SMART" id="SM00350">
    <property type="entry name" value="MCM"/>
    <property type="match status" value="1"/>
</dbReference>
<dbReference type="Pfam" id="PF21120">
    <property type="entry name" value="WHD_MCM_arc"/>
    <property type="match status" value="1"/>
</dbReference>
<reference evidence="8" key="1">
    <citation type="submission" date="2020-06" db="EMBL/GenBank/DDBJ databases">
        <title>Unique genomic features of the anaerobic methanotrophic archaea.</title>
        <authorList>
            <person name="Chadwick G.L."/>
            <person name="Skennerton C.T."/>
            <person name="Laso-Perez R."/>
            <person name="Leu A.O."/>
            <person name="Speth D.R."/>
            <person name="Yu H."/>
            <person name="Morgan-Lang C."/>
            <person name="Hatzenpichler R."/>
            <person name="Goudeau D."/>
            <person name="Malmstrom R."/>
            <person name="Brazelton W.J."/>
            <person name="Woyke T."/>
            <person name="Hallam S.J."/>
            <person name="Tyson G.W."/>
            <person name="Wegener G."/>
            <person name="Boetius A."/>
            <person name="Orphan V."/>
        </authorList>
    </citation>
    <scope>NUCLEOTIDE SEQUENCE</scope>
</reference>
<dbReference type="InterPro" id="IPR033762">
    <property type="entry name" value="MCM_OB"/>
</dbReference>
<sequence length="701" mass="79048">MMQDLVTEKWEDFLKKYCWDRIIELSNYYPERRSLLVVFSDVDIYDSNLADMLLEDPDVTIESVTRALRETDIPTGVTLDGANVRIIKLPKKVKIRDIRSNDIGKLVGIEGLVTKATEVRPRVIEAVFECPFCGHIFSLGQSGRQFREPMECEKESGGCGRKIQRFKLLVDQCKFVNAQKVRLQESPEELRGGELPQSLDVNLEDDISGEISPGDRIVVVGILRSYQRMTQFGKTPFFDIYLDGNSLEVKEEEFEEIEITDDDEQEIMALKNQPDVYEKLVGSIAPSIYGYNEIKEAMVLQLFAGVPKDLPDGSRVRGDIHLLLVGDPGVAKSQLLTYLVKLAPRGLYTGGKTSSAAGLTAAAVRDEFGEGRWTLEAGALVLADKGIAAVDEIDKMRKEDRDALHEAMEQQTVSIAKAGIMARLNSRCALLAAANPLGGRFNRYDPISKQINMPPTLVSRFDLIYTMMDKPDEERDTRTAEHIIKTHYAGELLARLKNVGKVGEGGEERLREQMHAMEPAVERELFRKYVAWSKRNIFPVMTEEAKSKFMEFYIGLRRQGYEDEEAPVPVTARQLEALIRLGEASARAQLSDKITVEDAERVINVTTYCLKQVFVDPETGKLDTDWVTVGTTKTRRDRARSIREIIKELENEYGEEVPLEEVLDLAEEEGMERGKAEDIIEVMKRDGLLFSPGSGVIKFVR</sequence>
<dbReference type="GO" id="GO:0005524">
    <property type="term" value="F:ATP binding"/>
    <property type="evidence" value="ECO:0007669"/>
    <property type="project" value="UniProtKB-KW"/>
</dbReference>
<dbReference type="Gene3D" id="3.30.1640.10">
    <property type="entry name" value="mini-chromosome maintenance (MCM) complex, chain A, domain 1"/>
    <property type="match status" value="1"/>
</dbReference>
<dbReference type="InterPro" id="IPR036388">
    <property type="entry name" value="WH-like_DNA-bd_sf"/>
</dbReference>
<dbReference type="InterPro" id="IPR008047">
    <property type="entry name" value="MCM_4"/>
</dbReference>
<dbReference type="Gene3D" id="3.40.50.300">
    <property type="entry name" value="P-loop containing nucleotide triphosphate hydrolases"/>
    <property type="match status" value="1"/>
</dbReference>
<dbReference type="Pfam" id="PF17855">
    <property type="entry name" value="MCM_lid"/>
    <property type="match status" value="1"/>
</dbReference>
<dbReference type="SUPFAM" id="SSF52540">
    <property type="entry name" value="P-loop containing nucleoside triphosphate hydrolases"/>
    <property type="match status" value="1"/>
</dbReference>
<dbReference type="FunFam" id="3.40.50.300:FF:000826">
    <property type="entry name" value="Replicative DNA helicase Mcm"/>
    <property type="match status" value="1"/>
</dbReference>
<evidence type="ECO:0000256" key="1">
    <source>
        <dbReference type="ARBA" id="ARBA00008010"/>
    </source>
</evidence>
<dbReference type="PRINTS" id="PR01660">
    <property type="entry name" value="MCMPROTEIN4"/>
</dbReference>
<dbReference type="Gene3D" id="2.40.50.140">
    <property type="entry name" value="Nucleic acid-binding proteins"/>
    <property type="match status" value="1"/>
</dbReference>
<gene>
    <name evidence="8" type="primary">MCM</name>
    <name evidence="8" type="ORF">JEICAKEA_00034</name>
</gene>
<dbReference type="GO" id="GO:0016787">
    <property type="term" value="F:hydrolase activity"/>
    <property type="evidence" value="ECO:0007669"/>
    <property type="project" value="UniProtKB-KW"/>
</dbReference>
<feature type="domain" description="MCM C-terminal AAA(+) ATPase" evidence="7">
    <location>
        <begin position="276"/>
        <end position="483"/>
    </location>
</feature>
<dbReference type="PANTHER" id="PTHR11630">
    <property type="entry name" value="DNA REPLICATION LICENSING FACTOR MCM FAMILY MEMBER"/>
    <property type="match status" value="1"/>
</dbReference>
<evidence type="ECO:0000313" key="8">
    <source>
        <dbReference type="EMBL" id="QNO54424.1"/>
    </source>
</evidence>
<organism evidence="8">
    <name type="scientific">Candidatus Methanophaga sp. ANME-1 ERB7</name>
    <dbReference type="NCBI Taxonomy" id="2759913"/>
    <lineage>
        <taxon>Archaea</taxon>
        <taxon>Methanobacteriati</taxon>
        <taxon>Methanobacteriota</taxon>
        <taxon>Stenosarchaea group</taxon>
        <taxon>Methanomicrobia</taxon>
        <taxon>Candidatus Methanophagales</taxon>
        <taxon>Candidatus Methanophagaceae</taxon>
        <taxon>Candidatus Methanophaga</taxon>
    </lineage>
</organism>
<evidence type="ECO:0000256" key="2">
    <source>
        <dbReference type="ARBA" id="ARBA00022705"/>
    </source>
</evidence>
<dbReference type="PROSITE" id="PS50051">
    <property type="entry name" value="MCM_2"/>
    <property type="match status" value="1"/>
</dbReference>
<protein>
    <submittedName>
        <fullName evidence="8">Minichromosome maintenance protein MCM</fullName>
        <ecNumber evidence="8">3.6.4.12</ecNumber>
    </submittedName>
</protein>
<dbReference type="Gene3D" id="1.10.10.10">
    <property type="entry name" value="Winged helix-like DNA-binding domain superfamily/Winged helix DNA-binding domain"/>
    <property type="match status" value="1"/>
</dbReference>
<dbReference type="Pfam" id="PF00493">
    <property type="entry name" value="MCM"/>
    <property type="match status" value="1"/>
</dbReference>
<evidence type="ECO:0000256" key="4">
    <source>
        <dbReference type="ARBA" id="ARBA00022840"/>
    </source>
</evidence>
<dbReference type="PRINTS" id="PR01657">
    <property type="entry name" value="MCMFAMILY"/>
</dbReference>
<dbReference type="GO" id="GO:0017116">
    <property type="term" value="F:single-stranded DNA helicase activity"/>
    <property type="evidence" value="ECO:0007669"/>
    <property type="project" value="TreeGrafter"/>
</dbReference>
<keyword evidence="8" id="KW-0378">Hydrolase</keyword>
<dbReference type="EC" id="3.6.4.12" evidence="8"/>
<keyword evidence="5 6" id="KW-0238">DNA-binding</keyword>
<dbReference type="EMBL" id="MT631578">
    <property type="protein sequence ID" value="QNO54424.1"/>
    <property type="molecule type" value="Genomic_DNA"/>
</dbReference>
<keyword evidence="2" id="KW-0235">DNA replication</keyword>
<evidence type="ECO:0000256" key="6">
    <source>
        <dbReference type="RuleBase" id="RU004070"/>
    </source>
</evidence>
<proteinExistence type="inferred from homology"/>
<dbReference type="InterPro" id="IPR012340">
    <property type="entry name" value="NA-bd_OB-fold"/>
</dbReference>
<dbReference type="GO" id="GO:0006270">
    <property type="term" value="P:DNA replication initiation"/>
    <property type="evidence" value="ECO:0007669"/>
    <property type="project" value="InterPro"/>
</dbReference>
<dbReference type="Pfam" id="PF17207">
    <property type="entry name" value="MCM_OB"/>
    <property type="match status" value="1"/>
</dbReference>
<dbReference type="Gene3D" id="2.20.28.10">
    <property type="match status" value="1"/>
</dbReference>
<dbReference type="AlphaFoldDB" id="A0A7G9Z2E0"/>
<comment type="similarity">
    <text evidence="1 6">Belongs to the MCM family.</text>
</comment>
<dbReference type="InterPro" id="IPR031327">
    <property type="entry name" value="MCM"/>
</dbReference>
<evidence type="ECO:0000256" key="3">
    <source>
        <dbReference type="ARBA" id="ARBA00022741"/>
    </source>
</evidence>